<dbReference type="PANTHER" id="PTHR46663">
    <property type="entry name" value="DIGUANYLATE CYCLASE DGCT-RELATED"/>
    <property type="match status" value="1"/>
</dbReference>
<dbReference type="InterPro" id="IPR000014">
    <property type="entry name" value="PAS"/>
</dbReference>
<dbReference type="FunFam" id="3.30.70.270:FF:000001">
    <property type="entry name" value="Diguanylate cyclase domain protein"/>
    <property type="match status" value="1"/>
</dbReference>
<evidence type="ECO:0000259" key="6">
    <source>
        <dbReference type="PROSITE" id="PS50887"/>
    </source>
</evidence>
<comment type="subcellular location">
    <subcellularLocation>
        <location evidence="2">Cell inner membrane</location>
    </subcellularLocation>
</comment>
<evidence type="ECO:0000256" key="3">
    <source>
        <dbReference type="ARBA" id="ARBA00022777"/>
    </source>
</evidence>
<evidence type="ECO:0000313" key="8">
    <source>
        <dbReference type="Proteomes" id="UP000243413"/>
    </source>
</evidence>
<dbReference type="InterPro" id="IPR003018">
    <property type="entry name" value="GAF"/>
</dbReference>
<evidence type="ECO:0000256" key="1">
    <source>
        <dbReference type="ARBA" id="ARBA00001946"/>
    </source>
</evidence>
<dbReference type="PANTHER" id="PTHR46663:SF3">
    <property type="entry name" value="SLL0267 PROTEIN"/>
    <property type="match status" value="1"/>
</dbReference>
<protein>
    <submittedName>
        <fullName evidence="7">PAS domain S-box-containing protein/diguanylate cyclase (GGDEF) domain-containing protein</fullName>
    </submittedName>
</protein>
<dbReference type="SMART" id="SM00065">
    <property type="entry name" value="GAF"/>
    <property type="match status" value="1"/>
</dbReference>
<dbReference type="SUPFAM" id="SSF55785">
    <property type="entry name" value="PYP-like sensor domain (PAS domain)"/>
    <property type="match status" value="1"/>
</dbReference>
<keyword evidence="3" id="KW-0418">Kinase</keyword>
<evidence type="ECO:0000313" key="7">
    <source>
        <dbReference type="EMBL" id="SDS41340.1"/>
    </source>
</evidence>
<dbReference type="Proteomes" id="UP000243413">
    <property type="component" value="Chromosome I"/>
</dbReference>
<feature type="region of interest" description="Disordered" evidence="4">
    <location>
        <begin position="432"/>
        <end position="457"/>
    </location>
</feature>
<dbReference type="SMART" id="SM00267">
    <property type="entry name" value="GGDEF"/>
    <property type="match status" value="1"/>
</dbReference>
<dbReference type="OrthoDB" id="9812260at2"/>
<dbReference type="RefSeq" id="WP_092285967.1">
    <property type="nucleotide sequence ID" value="NZ_LT629763.1"/>
</dbReference>
<feature type="domain" description="GGDEF" evidence="6">
    <location>
        <begin position="313"/>
        <end position="446"/>
    </location>
</feature>
<dbReference type="SMART" id="SM00091">
    <property type="entry name" value="PAS"/>
    <property type="match status" value="1"/>
</dbReference>
<dbReference type="STRING" id="472181.SAMN05216271_1870"/>
<dbReference type="SUPFAM" id="SSF55781">
    <property type="entry name" value="GAF domain-like"/>
    <property type="match status" value="1"/>
</dbReference>
<feature type="compositionally biased region" description="Polar residues" evidence="4">
    <location>
        <begin position="437"/>
        <end position="457"/>
    </location>
</feature>
<dbReference type="SUPFAM" id="SSF55073">
    <property type="entry name" value="Nucleotide cyclase"/>
    <property type="match status" value="1"/>
</dbReference>
<accession>A0A1H1S015</accession>
<dbReference type="AlphaFoldDB" id="A0A1H1S015"/>
<dbReference type="InterPro" id="IPR029016">
    <property type="entry name" value="GAF-like_dom_sf"/>
</dbReference>
<dbReference type="InterPro" id="IPR035965">
    <property type="entry name" value="PAS-like_dom_sf"/>
</dbReference>
<dbReference type="InterPro" id="IPR029787">
    <property type="entry name" value="Nucleotide_cyclase"/>
</dbReference>
<dbReference type="InterPro" id="IPR013656">
    <property type="entry name" value="PAS_4"/>
</dbReference>
<sequence length="457" mass="50250">MHNTPQPAPPTNALDLLLDAVCMVNAEGTFVHVSAASERVFGYPAAELVGRRVLDLVHPDDVAITKATADRVLRGEQVTHFTNRYRRKNGQFAHIMWSARWSEQDQLRIAVARDITAQKRAESMREAVYAISEAASSGDDLTLLFRQIHQIVQRLLPVRLFSIALYNHESGQLDFPYCQPENQADEAALPSPTSLSQRILHSGQPLLLVPPQPDHNNAPAAAENWLGVPLQVQNTLFGAVLLRGDAAGPYYNSEDLELLQYVSAQIAAAIQRAQLQARLQFQSHYDHLTGLPNRALLMDRLNVALARAQREEQGLALLYLDLDNFKQVNDSLGHDVGDLLLQQASRRLSDCVRDCDTVARMGGDEFVILLESVQSEAASAIVAGKICTALRQPFQVGLHQLHSNVSVGVALFPQHADDAHHLLRQADQAMYRAKQEGGSSTRTAQCSAPQASPQPSA</sequence>
<dbReference type="Pfam" id="PF13185">
    <property type="entry name" value="GAF_2"/>
    <property type="match status" value="1"/>
</dbReference>
<dbReference type="Gene3D" id="3.30.70.270">
    <property type="match status" value="1"/>
</dbReference>
<dbReference type="InterPro" id="IPR000160">
    <property type="entry name" value="GGDEF_dom"/>
</dbReference>
<evidence type="ECO:0000256" key="2">
    <source>
        <dbReference type="ARBA" id="ARBA00004533"/>
    </source>
</evidence>
<proteinExistence type="predicted"/>
<dbReference type="Gene3D" id="3.30.450.40">
    <property type="match status" value="1"/>
</dbReference>
<dbReference type="CDD" id="cd00130">
    <property type="entry name" value="PAS"/>
    <property type="match status" value="1"/>
</dbReference>
<keyword evidence="3" id="KW-0808">Transferase</keyword>
<dbReference type="CDD" id="cd01949">
    <property type="entry name" value="GGDEF"/>
    <property type="match status" value="1"/>
</dbReference>
<dbReference type="Pfam" id="PF00990">
    <property type="entry name" value="GGDEF"/>
    <property type="match status" value="1"/>
</dbReference>
<dbReference type="InterPro" id="IPR052163">
    <property type="entry name" value="DGC-Regulatory_Protein"/>
</dbReference>
<name>A0A1H1S015_9GAMM</name>
<evidence type="ECO:0000256" key="4">
    <source>
        <dbReference type="SAM" id="MobiDB-lite"/>
    </source>
</evidence>
<dbReference type="GO" id="GO:0005886">
    <property type="term" value="C:plasma membrane"/>
    <property type="evidence" value="ECO:0007669"/>
    <property type="project" value="UniProtKB-SubCell"/>
</dbReference>
<dbReference type="PROSITE" id="PS50887">
    <property type="entry name" value="GGDEF"/>
    <property type="match status" value="1"/>
</dbReference>
<dbReference type="Gene3D" id="3.30.450.20">
    <property type="entry name" value="PAS domain"/>
    <property type="match status" value="1"/>
</dbReference>
<dbReference type="NCBIfam" id="TIGR00254">
    <property type="entry name" value="GGDEF"/>
    <property type="match status" value="1"/>
</dbReference>
<organism evidence="7 8">
    <name type="scientific">Halopseudomonas sabulinigri</name>
    <dbReference type="NCBI Taxonomy" id="472181"/>
    <lineage>
        <taxon>Bacteria</taxon>
        <taxon>Pseudomonadati</taxon>
        <taxon>Pseudomonadota</taxon>
        <taxon>Gammaproteobacteria</taxon>
        <taxon>Pseudomonadales</taxon>
        <taxon>Pseudomonadaceae</taxon>
        <taxon>Halopseudomonas</taxon>
    </lineage>
</organism>
<reference evidence="8" key="1">
    <citation type="submission" date="2016-10" db="EMBL/GenBank/DDBJ databases">
        <authorList>
            <person name="Varghese N."/>
            <person name="Submissions S."/>
        </authorList>
    </citation>
    <scope>NUCLEOTIDE SEQUENCE [LARGE SCALE GENOMIC DNA]</scope>
    <source>
        <strain evidence="8">JCM 14963</strain>
    </source>
</reference>
<dbReference type="Pfam" id="PF08448">
    <property type="entry name" value="PAS_4"/>
    <property type="match status" value="1"/>
</dbReference>
<gene>
    <name evidence="7" type="ORF">SAMN05216271_1870</name>
</gene>
<evidence type="ECO:0000259" key="5">
    <source>
        <dbReference type="PROSITE" id="PS50112"/>
    </source>
</evidence>
<dbReference type="EMBL" id="LT629763">
    <property type="protein sequence ID" value="SDS41340.1"/>
    <property type="molecule type" value="Genomic_DNA"/>
</dbReference>
<comment type="cofactor">
    <cofactor evidence="1">
        <name>Mg(2+)</name>
        <dbReference type="ChEBI" id="CHEBI:18420"/>
    </cofactor>
</comment>
<dbReference type="InterPro" id="IPR043128">
    <property type="entry name" value="Rev_trsase/Diguanyl_cyclase"/>
</dbReference>
<dbReference type="GO" id="GO:0016301">
    <property type="term" value="F:kinase activity"/>
    <property type="evidence" value="ECO:0007669"/>
    <property type="project" value="UniProtKB-KW"/>
</dbReference>
<feature type="domain" description="PAS" evidence="5">
    <location>
        <begin position="13"/>
        <end position="76"/>
    </location>
</feature>
<dbReference type="NCBIfam" id="TIGR00229">
    <property type="entry name" value="sensory_box"/>
    <property type="match status" value="1"/>
</dbReference>
<dbReference type="PROSITE" id="PS50112">
    <property type="entry name" value="PAS"/>
    <property type="match status" value="1"/>
</dbReference>